<proteinExistence type="predicted"/>
<protein>
    <submittedName>
        <fullName evidence="1">HVO_0649 family zinc finger protein</fullName>
    </submittedName>
</protein>
<evidence type="ECO:0000313" key="2">
    <source>
        <dbReference type="Proteomes" id="UP001596312"/>
    </source>
</evidence>
<name>A0ABD5V5N6_9EURY</name>
<dbReference type="InterPro" id="IPR049696">
    <property type="entry name" value="HVO_0649-like"/>
</dbReference>
<dbReference type="EMBL" id="JBHSXQ010000006">
    <property type="protein sequence ID" value="MFC6906908.1"/>
    <property type="molecule type" value="Genomic_DNA"/>
</dbReference>
<dbReference type="NCBIfam" id="NF041911">
    <property type="entry name" value="HVO_0649"/>
    <property type="match status" value="1"/>
</dbReference>
<comment type="caution">
    <text evidence="1">The sequence shown here is derived from an EMBL/GenBank/DDBJ whole genome shotgun (WGS) entry which is preliminary data.</text>
</comment>
<reference evidence="1 2" key="1">
    <citation type="journal article" date="2019" name="Int. J. Syst. Evol. Microbiol.">
        <title>The Global Catalogue of Microorganisms (GCM) 10K type strain sequencing project: providing services to taxonomists for standard genome sequencing and annotation.</title>
        <authorList>
            <consortium name="The Broad Institute Genomics Platform"/>
            <consortium name="The Broad Institute Genome Sequencing Center for Infectious Disease"/>
            <person name="Wu L."/>
            <person name="Ma J."/>
        </authorList>
    </citation>
    <scope>NUCLEOTIDE SEQUENCE [LARGE SCALE GENOMIC DNA]</scope>
    <source>
        <strain evidence="1 2">CGMCC 1.3240</strain>
    </source>
</reference>
<sequence>MSHRLSGRSPFERVHDRYENSEKKCPECGHIDEDAEWNSETNGRTVVYTYRCSSCEATRRHMFNLER</sequence>
<accession>A0ABD5V5N6</accession>
<dbReference type="RefSeq" id="WP_390220975.1">
    <property type="nucleotide sequence ID" value="NZ_JBBMXV010000006.1"/>
</dbReference>
<organism evidence="1 2">
    <name type="scientific">Halalkalicoccus tibetensis</name>
    <dbReference type="NCBI Taxonomy" id="175632"/>
    <lineage>
        <taxon>Archaea</taxon>
        <taxon>Methanobacteriati</taxon>
        <taxon>Methanobacteriota</taxon>
        <taxon>Stenosarchaea group</taxon>
        <taxon>Halobacteria</taxon>
        <taxon>Halobacteriales</taxon>
        <taxon>Halococcaceae</taxon>
        <taxon>Halalkalicoccus</taxon>
    </lineage>
</organism>
<gene>
    <name evidence="1" type="ORF">ACFQGH_17080</name>
</gene>
<evidence type="ECO:0000313" key="1">
    <source>
        <dbReference type="EMBL" id="MFC6906908.1"/>
    </source>
</evidence>
<dbReference type="AlphaFoldDB" id="A0ABD5V5N6"/>
<keyword evidence="2" id="KW-1185">Reference proteome</keyword>
<dbReference type="Proteomes" id="UP001596312">
    <property type="component" value="Unassembled WGS sequence"/>
</dbReference>